<dbReference type="PROSITE" id="PS50968">
    <property type="entry name" value="BIOTINYL_LIPOYL"/>
    <property type="match status" value="1"/>
</dbReference>
<keyword evidence="4 7" id="KW-0547">Nucleotide-binding</keyword>
<dbReference type="PROSITE" id="PS50979">
    <property type="entry name" value="BC"/>
    <property type="match status" value="1"/>
</dbReference>
<dbReference type="Gene3D" id="2.40.50.100">
    <property type="match status" value="1"/>
</dbReference>
<dbReference type="CDD" id="cd06850">
    <property type="entry name" value="biotinyl_domain"/>
    <property type="match status" value="1"/>
</dbReference>
<evidence type="ECO:0000259" key="11">
    <source>
        <dbReference type="PROSITE" id="PS50979"/>
    </source>
</evidence>
<feature type="domain" description="Lipoyl-binding" evidence="9">
    <location>
        <begin position="543"/>
        <end position="620"/>
    </location>
</feature>
<evidence type="ECO:0000256" key="7">
    <source>
        <dbReference type="PROSITE-ProRule" id="PRU00409"/>
    </source>
</evidence>
<keyword evidence="3 12" id="KW-0436">Ligase</keyword>
<dbReference type="RefSeq" id="WP_113860245.1">
    <property type="nucleotide sequence ID" value="NZ_PDCG01000004.1"/>
</dbReference>
<dbReference type="InterPro" id="IPR050856">
    <property type="entry name" value="Biotin_carboxylase_complex"/>
</dbReference>
<dbReference type="PANTHER" id="PTHR18866:SF33">
    <property type="entry name" value="METHYLCROTONOYL-COA CARBOXYLASE SUBUNIT ALPHA, MITOCHONDRIAL-RELATED"/>
    <property type="match status" value="1"/>
</dbReference>
<dbReference type="InterPro" id="IPR005481">
    <property type="entry name" value="BC-like_N"/>
</dbReference>
<keyword evidence="5 7" id="KW-0067">ATP-binding</keyword>
<dbReference type="GO" id="GO:0005524">
    <property type="term" value="F:ATP binding"/>
    <property type="evidence" value="ECO:0007669"/>
    <property type="project" value="UniProtKB-UniRule"/>
</dbReference>
<dbReference type="InterPro" id="IPR011764">
    <property type="entry name" value="Biotin_carboxylation_dom"/>
</dbReference>
<evidence type="ECO:0000313" key="13">
    <source>
        <dbReference type="Proteomes" id="UP000252530"/>
    </source>
</evidence>
<dbReference type="Pfam" id="PF00289">
    <property type="entry name" value="Biotin_carb_N"/>
    <property type="match status" value="1"/>
</dbReference>
<dbReference type="InterPro" id="IPR016185">
    <property type="entry name" value="PreATP-grasp_dom_sf"/>
</dbReference>
<evidence type="ECO:0000256" key="8">
    <source>
        <dbReference type="SAM" id="MobiDB-lite"/>
    </source>
</evidence>
<dbReference type="SUPFAM" id="SSF51246">
    <property type="entry name" value="Rudiment single hybrid motif"/>
    <property type="match status" value="1"/>
</dbReference>
<proteinExistence type="predicted"/>
<feature type="domain" description="ATP-grasp" evidence="10">
    <location>
        <begin position="123"/>
        <end position="318"/>
    </location>
</feature>
<sequence length="673" mass="72093">MPKIVNTLLVANRGEIALRVVRTAREMGIGTVAVYAEQDRKAQYVEEADQAYLLPGDTYRDTYLNQPLMLDILARSGADAVHPGYGFLSEVASFAQAVMDAGAIWVGPSPSALEELGDKISARRVAKRAHVPPVPGISEPVRDIRELLSFAHTHGYPLMMKRTDGGGGRGITLVADDDELRSFYMNHDALQGGDLDEYFVERFIDQARHVETQCGRDSKGNFTVYSTRDCSVQRRNQKLIEEAPAPFLTADEERKLHDYSRALFEAVGYVGLGTCEFMLTGQHKVYFLEVNPRLQVEHTVSEEVCGLDLVRQQLTIAGGGELSQVDRADIRGHSFELRITCEDPATNLTPSSGTLTRLVWPSGPGIRVDSGVVEGDTVSPKFDSLMGKLVVTAQDRPAAIARARRALSELQVEGVPCPAPLFAQIFEDPDFTAEVGAPGRTNGADGGESEGAFSISTKWLERTYLNKPASTAASGQPASLGEPQAQASQQVSESFVIEIDNRRVKLTVPLDVVENLTGPSRSRSGRRPSQPLRGQSLHEAESKASLGQSESGLIAAPMQAVVTRVNVASGQAVSKGDLLVVLESMKMENYVYAPVAGKVDRICVGPSDGVEAGQELLTIDVKGRGVRTGGPDAGVQGDQADSVAEVGQTGQAPVAAGHSKSSGDQTGAQGGQQ</sequence>
<evidence type="ECO:0000259" key="9">
    <source>
        <dbReference type="PROSITE" id="PS50968"/>
    </source>
</evidence>
<dbReference type="PROSITE" id="PS00867">
    <property type="entry name" value="CPSASE_2"/>
    <property type="match status" value="1"/>
</dbReference>
<keyword evidence="13" id="KW-1185">Reference proteome</keyword>
<dbReference type="SUPFAM" id="SSF56059">
    <property type="entry name" value="Glutathione synthetase ATP-binding domain-like"/>
    <property type="match status" value="1"/>
</dbReference>
<dbReference type="InterPro" id="IPR005479">
    <property type="entry name" value="CPAse_ATP-bd"/>
</dbReference>
<gene>
    <name evidence="12" type="ORF">CRD60_05205</name>
</gene>
<dbReference type="SMART" id="SM00878">
    <property type="entry name" value="Biotin_carb_C"/>
    <property type="match status" value="1"/>
</dbReference>
<dbReference type="EC" id="6.3.4.14" evidence="2"/>
<dbReference type="GO" id="GO:0046872">
    <property type="term" value="F:metal ion binding"/>
    <property type="evidence" value="ECO:0007669"/>
    <property type="project" value="InterPro"/>
</dbReference>
<evidence type="ECO:0000256" key="1">
    <source>
        <dbReference type="ARBA" id="ARBA00001953"/>
    </source>
</evidence>
<dbReference type="Pfam" id="PF02785">
    <property type="entry name" value="Biotin_carb_C"/>
    <property type="match status" value="1"/>
</dbReference>
<dbReference type="SUPFAM" id="SSF51230">
    <property type="entry name" value="Single hybrid motif"/>
    <property type="match status" value="1"/>
</dbReference>
<dbReference type="InterPro" id="IPR011053">
    <property type="entry name" value="Single_hybrid_motif"/>
</dbReference>
<dbReference type="InterPro" id="IPR005482">
    <property type="entry name" value="Biotin_COase_C"/>
</dbReference>
<organism evidence="12 13">
    <name type="scientific">Bifidobacterium aemilianum</name>
    <dbReference type="NCBI Taxonomy" id="2493120"/>
    <lineage>
        <taxon>Bacteria</taxon>
        <taxon>Bacillati</taxon>
        <taxon>Actinomycetota</taxon>
        <taxon>Actinomycetes</taxon>
        <taxon>Bifidobacteriales</taxon>
        <taxon>Bifidobacteriaceae</taxon>
        <taxon>Bifidobacterium</taxon>
    </lineage>
</organism>
<dbReference type="OrthoDB" id="9760256at2"/>
<dbReference type="InterPro" id="IPR011054">
    <property type="entry name" value="Rudment_hybrid_motif"/>
</dbReference>
<feature type="region of interest" description="Disordered" evidence="8">
    <location>
        <begin position="624"/>
        <end position="673"/>
    </location>
</feature>
<evidence type="ECO:0000256" key="5">
    <source>
        <dbReference type="ARBA" id="ARBA00022840"/>
    </source>
</evidence>
<feature type="domain" description="Biotin carboxylation" evidence="11">
    <location>
        <begin position="4"/>
        <end position="446"/>
    </location>
</feature>
<dbReference type="EMBL" id="PDCG01000004">
    <property type="protein sequence ID" value="RBP97641.1"/>
    <property type="molecule type" value="Genomic_DNA"/>
</dbReference>
<dbReference type="PROSITE" id="PS50975">
    <property type="entry name" value="ATP_GRASP"/>
    <property type="match status" value="1"/>
</dbReference>
<comment type="cofactor">
    <cofactor evidence="1">
        <name>biotin</name>
        <dbReference type="ChEBI" id="CHEBI:57586"/>
    </cofactor>
</comment>
<dbReference type="Gene3D" id="3.30.470.20">
    <property type="entry name" value="ATP-grasp fold, B domain"/>
    <property type="match status" value="1"/>
</dbReference>
<keyword evidence="6" id="KW-0092">Biotin</keyword>
<evidence type="ECO:0000256" key="3">
    <source>
        <dbReference type="ARBA" id="ARBA00022598"/>
    </source>
</evidence>
<evidence type="ECO:0000256" key="6">
    <source>
        <dbReference type="ARBA" id="ARBA00023267"/>
    </source>
</evidence>
<evidence type="ECO:0000256" key="4">
    <source>
        <dbReference type="ARBA" id="ARBA00022741"/>
    </source>
</evidence>
<comment type="caution">
    <text evidence="12">The sequence shown here is derived from an EMBL/GenBank/DDBJ whole genome shotgun (WGS) entry which is preliminary data.</text>
</comment>
<reference evidence="12 13" key="1">
    <citation type="submission" date="2017-10" db="EMBL/GenBank/DDBJ databases">
        <title>Bifidobacterium xylocopum sp. nov. and Bifidobacterium aemilianum sp. nov., from the carpenter bee (Xylocopa violacea) digestive tract.</title>
        <authorList>
            <person name="Alberoni D."/>
            <person name="Baffoni L."/>
            <person name="Di Gioia D."/>
            <person name="Gaggia F."/>
            <person name="Biavati B."/>
        </authorList>
    </citation>
    <scope>NUCLEOTIDE SEQUENCE [LARGE SCALE GENOMIC DNA]</scope>
    <source>
        <strain evidence="12 13">XV10</strain>
    </source>
</reference>
<dbReference type="Proteomes" id="UP000252530">
    <property type="component" value="Unassembled WGS sequence"/>
</dbReference>
<accession>A0A366KAE5</accession>
<dbReference type="PANTHER" id="PTHR18866">
    <property type="entry name" value="CARBOXYLASE:PYRUVATE/ACETYL-COA/PROPIONYL-COA CARBOXYLASE"/>
    <property type="match status" value="1"/>
</dbReference>
<dbReference type="AlphaFoldDB" id="A0A366KAE5"/>
<evidence type="ECO:0000256" key="2">
    <source>
        <dbReference type="ARBA" id="ARBA00013263"/>
    </source>
</evidence>
<dbReference type="SUPFAM" id="SSF52440">
    <property type="entry name" value="PreATP-grasp domain"/>
    <property type="match status" value="1"/>
</dbReference>
<evidence type="ECO:0000313" key="12">
    <source>
        <dbReference type="EMBL" id="RBP97641.1"/>
    </source>
</evidence>
<dbReference type="GO" id="GO:0016874">
    <property type="term" value="F:ligase activity"/>
    <property type="evidence" value="ECO:0007669"/>
    <property type="project" value="UniProtKB-KW"/>
</dbReference>
<dbReference type="InterPro" id="IPR000089">
    <property type="entry name" value="Biotin_lipoyl"/>
</dbReference>
<dbReference type="Pfam" id="PF00364">
    <property type="entry name" value="Biotin_lipoyl"/>
    <property type="match status" value="1"/>
</dbReference>
<dbReference type="FunFam" id="3.40.50.20:FF:000010">
    <property type="entry name" value="Propionyl-CoA carboxylase subunit alpha"/>
    <property type="match status" value="1"/>
</dbReference>
<feature type="region of interest" description="Disordered" evidence="8">
    <location>
        <begin position="515"/>
        <end position="545"/>
    </location>
</feature>
<evidence type="ECO:0000259" key="10">
    <source>
        <dbReference type="PROSITE" id="PS50975"/>
    </source>
</evidence>
<dbReference type="Pfam" id="PF02786">
    <property type="entry name" value="CPSase_L_D2"/>
    <property type="match status" value="1"/>
</dbReference>
<name>A0A366KAE5_9BIFI</name>
<dbReference type="InterPro" id="IPR011761">
    <property type="entry name" value="ATP-grasp"/>
</dbReference>
<protein>
    <recommendedName>
        <fullName evidence="2">biotin carboxylase</fullName>
        <ecNumber evidence="2">6.3.4.14</ecNumber>
    </recommendedName>
</protein>